<keyword evidence="6 9" id="KW-1133">Transmembrane helix</keyword>
<evidence type="ECO:0000256" key="8">
    <source>
        <dbReference type="ARBA" id="ARBA00023136"/>
    </source>
</evidence>
<dbReference type="Gene3D" id="1.20.5.3310">
    <property type="match status" value="1"/>
</dbReference>
<feature type="region of interest" description="Disordered" evidence="10">
    <location>
        <begin position="41"/>
        <end position="73"/>
    </location>
</feature>
<dbReference type="PANTHER" id="PTHR42982">
    <property type="entry name" value="SEC-INDEPENDENT PROTEIN TRANSLOCASE PROTEIN TATA"/>
    <property type="match status" value="1"/>
</dbReference>
<comment type="similarity">
    <text evidence="9">Belongs to the TatA/E family.</text>
</comment>
<name>A0A6C0U1X3_9GAMM</name>
<dbReference type="GO" id="GO:0008320">
    <property type="term" value="F:protein transmembrane transporter activity"/>
    <property type="evidence" value="ECO:0007669"/>
    <property type="project" value="UniProtKB-UniRule"/>
</dbReference>
<organism evidence="11 12">
    <name type="scientific">Kineobactrum salinum</name>
    <dbReference type="NCBI Taxonomy" id="2708301"/>
    <lineage>
        <taxon>Bacteria</taxon>
        <taxon>Pseudomonadati</taxon>
        <taxon>Pseudomonadota</taxon>
        <taxon>Gammaproteobacteria</taxon>
        <taxon>Cellvibrionales</taxon>
        <taxon>Halieaceae</taxon>
        <taxon>Kineobactrum</taxon>
    </lineage>
</organism>
<dbReference type="AlphaFoldDB" id="A0A6C0U1X3"/>
<evidence type="ECO:0000313" key="11">
    <source>
        <dbReference type="EMBL" id="QIB64365.1"/>
    </source>
</evidence>
<reference evidence="11 12" key="1">
    <citation type="submission" date="2020-02" db="EMBL/GenBank/DDBJ databases">
        <title>Genome sequencing for Kineobactrum sp. M2.</title>
        <authorList>
            <person name="Park S.-J."/>
        </authorList>
    </citation>
    <scope>NUCLEOTIDE SEQUENCE [LARGE SCALE GENOMIC DNA]</scope>
    <source>
        <strain evidence="11 12">M2</strain>
    </source>
</reference>
<keyword evidence="3 9" id="KW-1003">Cell membrane</keyword>
<evidence type="ECO:0000256" key="10">
    <source>
        <dbReference type="SAM" id="MobiDB-lite"/>
    </source>
</evidence>
<evidence type="ECO:0000313" key="12">
    <source>
        <dbReference type="Proteomes" id="UP000477680"/>
    </source>
</evidence>
<gene>
    <name evidence="9 11" type="primary">tatA</name>
    <name evidence="11" type="ORF">G3T16_02030</name>
</gene>
<dbReference type="NCBIfam" id="TIGR01411">
    <property type="entry name" value="tatAE"/>
    <property type="match status" value="1"/>
</dbReference>
<keyword evidence="12" id="KW-1185">Reference proteome</keyword>
<proteinExistence type="inferred from homology"/>
<evidence type="ECO:0000256" key="1">
    <source>
        <dbReference type="ARBA" id="ARBA00004162"/>
    </source>
</evidence>
<dbReference type="Proteomes" id="UP000477680">
    <property type="component" value="Chromosome"/>
</dbReference>
<keyword evidence="2 9" id="KW-0813">Transport</keyword>
<dbReference type="RefSeq" id="WP_163493615.1">
    <property type="nucleotide sequence ID" value="NZ_CP048711.1"/>
</dbReference>
<keyword evidence="4 9" id="KW-0812">Transmembrane</keyword>
<evidence type="ECO:0000256" key="3">
    <source>
        <dbReference type="ARBA" id="ARBA00022475"/>
    </source>
</evidence>
<evidence type="ECO:0000256" key="5">
    <source>
        <dbReference type="ARBA" id="ARBA00022927"/>
    </source>
</evidence>
<feature type="transmembrane region" description="Helical" evidence="9">
    <location>
        <begin position="6"/>
        <end position="24"/>
    </location>
</feature>
<dbReference type="Pfam" id="PF02416">
    <property type="entry name" value="TatA_B_E"/>
    <property type="match status" value="1"/>
</dbReference>
<keyword evidence="8 9" id="KW-0472">Membrane</keyword>
<evidence type="ECO:0000256" key="9">
    <source>
        <dbReference type="HAMAP-Rule" id="MF_00236"/>
    </source>
</evidence>
<dbReference type="GO" id="GO:0033281">
    <property type="term" value="C:TAT protein transport complex"/>
    <property type="evidence" value="ECO:0007669"/>
    <property type="project" value="UniProtKB-UniRule"/>
</dbReference>
<dbReference type="PANTHER" id="PTHR42982:SF1">
    <property type="entry name" value="SEC-INDEPENDENT PROTEIN TRANSLOCASE PROTEIN TATA"/>
    <property type="match status" value="1"/>
</dbReference>
<dbReference type="KEGG" id="kim:G3T16_02030"/>
<accession>A0A6C0U1X3</accession>
<dbReference type="EMBL" id="CP048711">
    <property type="protein sequence ID" value="QIB64365.1"/>
    <property type="molecule type" value="Genomic_DNA"/>
</dbReference>
<evidence type="ECO:0000256" key="6">
    <source>
        <dbReference type="ARBA" id="ARBA00022989"/>
    </source>
</evidence>
<comment type="function">
    <text evidence="9">Part of the twin-arginine translocation (Tat) system that transports large folded proteins containing a characteristic twin-arginine motif in their signal peptide across membranes. TatA could form the protein-conducting channel of the Tat system.</text>
</comment>
<dbReference type="InterPro" id="IPR006312">
    <property type="entry name" value="TatA/E"/>
</dbReference>
<dbReference type="InterPro" id="IPR003369">
    <property type="entry name" value="TatA/B/E"/>
</dbReference>
<keyword evidence="7 9" id="KW-0811">Translocation</keyword>
<evidence type="ECO:0000256" key="2">
    <source>
        <dbReference type="ARBA" id="ARBA00022448"/>
    </source>
</evidence>
<evidence type="ECO:0000256" key="7">
    <source>
        <dbReference type="ARBA" id="ARBA00023010"/>
    </source>
</evidence>
<protein>
    <recommendedName>
        <fullName evidence="9">Sec-independent protein translocase protein TatA</fullName>
    </recommendedName>
</protein>
<sequence>MGIGGISIWQLLIILAIVIMLFGTKRLRTLGSDLGSAVKGFRKSIKDDDGPPDSVDTEVEDVAQTPRDSSGKP</sequence>
<dbReference type="HAMAP" id="MF_00236">
    <property type="entry name" value="TatA_E"/>
    <property type="match status" value="1"/>
</dbReference>
<evidence type="ECO:0000256" key="4">
    <source>
        <dbReference type="ARBA" id="ARBA00022692"/>
    </source>
</evidence>
<keyword evidence="5 9" id="KW-0653">Protein transport</keyword>
<dbReference type="GO" id="GO:0043953">
    <property type="term" value="P:protein transport by the Tat complex"/>
    <property type="evidence" value="ECO:0007669"/>
    <property type="project" value="UniProtKB-UniRule"/>
</dbReference>
<comment type="subunit">
    <text evidence="9">The Tat system comprises two distinct complexes: a TatABC complex, containing multiple copies of TatA, TatB and TatC subunits, and a separate TatA complex, containing only TatA subunits. Substrates initially bind to the TatABC complex, which probably triggers association of the separate TatA complex to form the active translocon.</text>
</comment>
<comment type="subcellular location">
    <subcellularLocation>
        <location evidence="1 9">Cell membrane</location>
        <topology evidence="1 9">Single-pass membrane protein</topology>
    </subcellularLocation>
</comment>